<dbReference type="PANTHER" id="PTHR36450">
    <property type="entry name" value="THIOREDOXIN"/>
    <property type="match status" value="1"/>
</dbReference>
<dbReference type="RefSeq" id="WP_354599809.1">
    <property type="nucleotide sequence ID" value="NZ_JBEWZI010000003.1"/>
</dbReference>
<keyword evidence="3" id="KW-1185">Reference proteome</keyword>
<dbReference type="NCBIfam" id="TIGR00412">
    <property type="entry name" value="redox_disulf_2"/>
    <property type="match status" value="1"/>
</dbReference>
<name>A0ABV2TJZ3_9RHOO</name>
<accession>A0ABV2TJZ3</accession>
<evidence type="ECO:0000313" key="3">
    <source>
        <dbReference type="Proteomes" id="UP001549691"/>
    </source>
</evidence>
<gene>
    <name evidence="2" type="ORF">ABXR19_04035</name>
</gene>
<dbReference type="SUPFAM" id="SSF52833">
    <property type="entry name" value="Thioredoxin-like"/>
    <property type="match status" value="1"/>
</dbReference>
<dbReference type="PANTHER" id="PTHR36450:SF1">
    <property type="entry name" value="THIOREDOXIN"/>
    <property type="match status" value="1"/>
</dbReference>
<proteinExistence type="predicted"/>
<dbReference type="Pfam" id="PF13192">
    <property type="entry name" value="Thioredoxin_3"/>
    <property type="match status" value="1"/>
</dbReference>
<sequence>MKVTVYGPGCARCQKTAEVVQQTLEARGIPVELEKVTDYAAMAVAGVMSTPGVALDGKLVSTGKLPTVAEVESWLG</sequence>
<protein>
    <submittedName>
        <fullName evidence="2">Thioredoxin family protein</fullName>
    </submittedName>
</protein>
<dbReference type="EMBL" id="JBEWZI010000003">
    <property type="protein sequence ID" value="MET7013347.1"/>
    <property type="molecule type" value="Genomic_DNA"/>
</dbReference>
<comment type="caution">
    <text evidence="2">The sequence shown here is derived from an EMBL/GenBank/DDBJ whole genome shotgun (WGS) entry which is preliminary data.</text>
</comment>
<organism evidence="2 3">
    <name type="scientific">Uliginosibacterium flavum</name>
    <dbReference type="NCBI Taxonomy" id="1396831"/>
    <lineage>
        <taxon>Bacteria</taxon>
        <taxon>Pseudomonadati</taxon>
        <taxon>Pseudomonadota</taxon>
        <taxon>Betaproteobacteria</taxon>
        <taxon>Rhodocyclales</taxon>
        <taxon>Zoogloeaceae</taxon>
        <taxon>Uliginosibacterium</taxon>
    </lineage>
</organism>
<dbReference type="Gene3D" id="3.40.30.10">
    <property type="entry name" value="Glutaredoxin"/>
    <property type="match status" value="1"/>
</dbReference>
<dbReference type="InterPro" id="IPR036249">
    <property type="entry name" value="Thioredoxin-like_sf"/>
</dbReference>
<evidence type="ECO:0000259" key="1">
    <source>
        <dbReference type="Pfam" id="PF13192"/>
    </source>
</evidence>
<reference evidence="2 3" key="1">
    <citation type="submission" date="2024-07" db="EMBL/GenBank/DDBJ databases">
        <title>Uliginosibacterium flavum JJ3220;KACC:17644.</title>
        <authorList>
            <person name="Kim M.K."/>
        </authorList>
    </citation>
    <scope>NUCLEOTIDE SEQUENCE [LARGE SCALE GENOMIC DNA]</scope>
    <source>
        <strain evidence="2 3">KACC:17644</strain>
    </source>
</reference>
<evidence type="ECO:0000313" key="2">
    <source>
        <dbReference type="EMBL" id="MET7013347.1"/>
    </source>
</evidence>
<feature type="domain" description="Thioredoxin-like fold" evidence="1">
    <location>
        <begin position="1"/>
        <end position="75"/>
    </location>
</feature>
<dbReference type="InterPro" id="IPR012336">
    <property type="entry name" value="Thioredoxin-like_fold"/>
</dbReference>
<dbReference type="Proteomes" id="UP001549691">
    <property type="component" value="Unassembled WGS sequence"/>
</dbReference>
<dbReference type="PIRSF" id="PIRSF037031">
    <property type="entry name" value="Redox_disulphide_2"/>
    <property type="match status" value="1"/>
</dbReference>
<dbReference type="InterPro" id="IPR005243">
    <property type="entry name" value="THIRX-like_proc"/>
</dbReference>